<dbReference type="GO" id="GO:0005829">
    <property type="term" value="C:cytosol"/>
    <property type="evidence" value="ECO:0007669"/>
    <property type="project" value="TreeGrafter"/>
</dbReference>
<dbReference type="FunFam" id="1.10.40.30:FF:000001">
    <property type="entry name" value="Argininosuccinate lyase"/>
    <property type="match status" value="1"/>
</dbReference>
<organism evidence="3">
    <name type="scientific">marine metagenome</name>
    <dbReference type="NCBI Taxonomy" id="408172"/>
    <lineage>
        <taxon>unclassified sequences</taxon>
        <taxon>metagenomes</taxon>
        <taxon>ecological metagenomes</taxon>
    </lineage>
</organism>
<dbReference type="InterPro" id="IPR020557">
    <property type="entry name" value="Fumarate_lyase_CS"/>
</dbReference>
<dbReference type="FunFam" id="1.20.200.10:FF:000015">
    <property type="entry name" value="argininosuccinate lyase isoform X2"/>
    <property type="match status" value="1"/>
</dbReference>
<dbReference type="PROSITE" id="PS00163">
    <property type="entry name" value="FUMARATE_LYASES"/>
    <property type="match status" value="1"/>
</dbReference>
<dbReference type="PANTHER" id="PTHR43814:SF1">
    <property type="entry name" value="ARGININOSUCCINATE LYASE"/>
    <property type="match status" value="1"/>
</dbReference>
<evidence type="ECO:0000259" key="1">
    <source>
        <dbReference type="Pfam" id="PF00206"/>
    </source>
</evidence>
<dbReference type="InterPro" id="IPR022761">
    <property type="entry name" value="Fumarate_lyase_N"/>
</dbReference>
<dbReference type="PRINTS" id="PR00149">
    <property type="entry name" value="FUMRATELYASE"/>
</dbReference>
<feature type="domain" description="Argininosuccinate lyase C-terminal" evidence="2">
    <location>
        <begin position="366"/>
        <end position="434"/>
    </location>
</feature>
<dbReference type="Gene3D" id="1.10.40.30">
    <property type="entry name" value="Fumarase/aspartase (C-terminal domain)"/>
    <property type="match status" value="1"/>
</dbReference>
<sequence>MKKNPARNLLLKKAPSKLLERINSSIDVDVRLFQEDIEASSVHCKMLIKTKIISPKDGKKIINGLQQILRDIKKDKIKLDSKFEDIHMNVEALLHGKVGPIAGKLHTGRSRNDQVVTDFKLWIKKHSQIIDDEIKKLQKALIRIAKRNTSTVMPGYTHLQIAQPVSLAHHCLAYVEMMGRNRSRISDCIKRLNESPLGAGALAGTSFPIDRKMTARLLGFSKPTINSIDSVSDRDFAIEFIFVLSLTGIHLSRLAEEIILWSSQHFNFVELPDELSTGSSIMPQKKNPDGAELVRANASSVISNLNNILSLLKGLPLSYSKDLQDDKRLTFNTYDNVLLGLQVMTELMNKIKFNKKTMLQAVDGSYATSTDLADWLVKKLHYPFRQAYQITGKIVGYANSKNKSLSNMSLKELQKFDNNITSDIFRVLSPLNSMKSKNSLGGSAPETVKKSIQYVIKKYL</sequence>
<evidence type="ECO:0000259" key="2">
    <source>
        <dbReference type="Pfam" id="PF14698"/>
    </source>
</evidence>
<name>A0A381X805_9ZZZZ</name>
<dbReference type="NCBIfam" id="TIGR00838">
    <property type="entry name" value="argH"/>
    <property type="match status" value="1"/>
</dbReference>
<evidence type="ECO:0000313" key="3">
    <source>
        <dbReference type="EMBL" id="SVA60760.1"/>
    </source>
</evidence>
<dbReference type="InterPro" id="IPR024083">
    <property type="entry name" value="Fumarase/histidase_N"/>
</dbReference>
<dbReference type="GO" id="GO:0004056">
    <property type="term" value="F:argininosuccinate lyase activity"/>
    <property type="evidence" value="ECO:0007669"/>
    <property type="project" value="InterPro"/>
</dbReference>
<dbReference type="GO" id="GO:0042450">
    <property type="term" value="P:L-arginine biosynthetic process via ornithine"/>
    <property type="evidence" value="ECO:0007669"/>
    <property type="project" value="InterPro"/>
</dbReference>
<dbReference type="InterPro" id="IPR029419">
    <property type="entry name" value="Arg_succ_lyase_C"/>
</dbReference>
<dbReference type="InterPro" id="IPR009049">
    <property type="entry name" value="Argininosuccinate_lyase"/>
</dbReference>
<dbReference type="InterPro" id="IPR008948">
    <property type="entry name" value="L-Aspartase-like"/>
</dbReference>
<dbReference type="CDD" id="cd01359">
    <property type="entry name" value="Argininosuccinate_lyase"/>
    <property type="match status" value="1"/>
</dbReference>
<dbReference type="Gene3D" id="1.20.200.10">
    <property type="entry name" value="Fumarase/aspartase (Central domain)"/>
    <property type="match status" value="1"/>
</dbReference>
<gene>
    <name evidence="3" type="ORF">METZ01_LOCUS113614</name>
</gene>
<dbReference type="AlphaFoldDB" id="A0A381X805"/>
<proteinExistence type="inferred from homology"/>
<dbReference type="InterPro" id="IPR000362">
    <property type="entry name" value="Fumarate_lyase_fam"/>
</dbReference>
<dbReference type="PANTHER" id="PTHR43814">
    <property type="entry name" value="ARGININOSUCCINATE LYASE"/>
    <property type="match status" value="1"/>
</dbReference>
<dbReference type="EMBL" id="UINC01014198">
    <property type="protein sequence ID" value="SVA60760.1"/>
    <property type="molecule type" value="Genomic_DNA"/>
</dbReference>
<dbReference type="PRINTS" id="PR00145">
    <property type="entry name" value="ARGSUCLYASE"/>
</dbReference>
<dbReference type="SUPFAM" id="SSF48557">
    <property type="entry name" value="L-aspartase-like"/>
    <property type="match status" value="1"/>
</dbReference>
<feature type="domain" description="Fumarate lyase N-terminal" evidence="1">
    <location>
        <begin position="14"/>
        <end position="302"/>
    </location>
</feature>
<dbReference type="Pfam" id="PF00206">
    <property type="entry name" value="Lyase_1"/>
    <property type="match status" value="1"/>
</dbReference>
<accession>A0A381X805</accession>
<dbReference type="HAMAP" id="MF_00006">
    <property type="entry name" value="Arg_succ_lyase"/>
    <property type="match status" value="1"/>
</dbReference>
<dbReference type="Gene3D" id="1.10.275.10">
    <property type="entry name" value="Fumarase/aspartase (N-terminal domain)"/>
    <property type="match status" value="1"/>
</dbReference>
<protein>
    <recommendedName>
        <fullName evidence="4">Fumarate lyase N-terminal domain-containing protein</fullName>
    </recommendedName>
</protein>
<dbReference type="Pfam" id="PF14698">
    <property type="entry name" value="ASL_C2"/>
    <property type="match status" value="1"/>
</dbReference>
<reference evidence="3" key="1">
    <citation type="submission" date="2018-05" db="EMBL/GenBank/DDBJ databases">
        <authorList>
            <person name="Lanie J.A."/>
            <person name="Ng W.-L."/>
            <person name="Kazmierczak K.M."/>
            <person name="Andrzejewski T.M."/>
            <person name="Davidsen T.M."/>
            <person name="Wayne K.J."/>
            <person name="Tettelin H."/>
            <person name="Glass J.I."/>
            <person name="Rusch D."/>
            <person name="Podicherti R."/>
            <person name="Tsui H.-C.T."/>
            <person name="Winkler M.E."/>
        </authorList>
    </citation>
    <scope>NUCLEOTIDE SEQUENCE</scope>
</reference>
<evidence type="ECO:0008006" key="4">
    <source>
        <dbReference type="Google" id="ProtNLM"/>
    </source>
</evidence>